<gene>
    <name evidence="1" type="ORF">PEVE_00008809</name>
</gene>
<accession>A0ABN8LZC3</accession>
<dbReference type="Proteomes" id="UP001159427">
    <property type="component" value="Unassembled WGS sequence"/>
</dbReference>
<evidence type="ECO:0000313" key="1">
    <source>
        <dbReference type="EMBL" id="CAH3020829.1"/>
    </source>
</evidence>
<dbReference type="EMBL" id="CALNXI010000160">
    <property type="protein sequence ID" value="CAH3020829.1"/>
    <property type="molecule type" value="Genomic_DNA"/>
</dbReference>
<reference evidence="1 2" key="1">
    <citation type="submission" date="2022-05" db="EMBL/GenBank/DDBJ databases">
        <authorList>
            <consortium name="Genoscope - CEA"/>
            <person name="William W."/>
        </authorList>
    </citation>
    <scope>NUCLEOTIDE SEQUENCE [LARGE SCALE GENOMIC DNA]</scope>
</reference>
<comment type="caution">
    <text evidence="1">The sequence shown here is derived from an EMBL/GenBank/DDBJ whole genome shotgun (WGS) entry which is preliminary data.</text>
</comment>
<organism evidence="1 2">
    <name type="scientific">Porites evermanni</name>
    <dbReference type="NCBI Taxonomy" id="104178"/>
    <lineage>
        <taxon>Eukaryota</taxon>
        <taxon>Metazoa</taxon>
        <taxon>Cnidaria</taxon>
        <taxon>Anthozoa</taxon>
        <taxon>Hexacorallia</taxon>
        <taxon>Scleractinia</taxon>
        <taxon>Fungiina</taxon>
        <taxon>Poritidae</taxon>
        <taxon>Porites</taxon>
    </lineage>
</organism>
<name>A0ABN8LZC3_9CNID</name>
<evidence type="ECO:0000313" key="2">
    <source>
        <dbReference type="Proteomes" id="UP001159427"/>
    </source>
</evidence>
<protein>
    <submittedName>
        <fullName evidence="1">Uncharacterized protein</fullName>
    </submittedName>
</protein>
<feature type="non-terminal residue" evidence="1">
    <location>
        <position position="1"/>
    </location>
</feature>
<keyword evidence="2" id="KW-1185">Reference proteome</keyword>
<sequence length="68" mass="7934">SAETLNSRFSKAKISKSANLLNSGFWRTKILNQNLDFRILESQNLEISQNLEFMVSKSKNLEFRVLER</sequence>
<proteinExistence type="predicted"/>